<reference evidence="1 2" key="1">
    <citation type="submission" date="2019-08" db="EMBL/GenBank/DDBJ databases">
        <title>Genome of Psychroserpens burtonensis ACAM 167.</title>
        <authorList>
            <person name="Bowman J.P."/>
        </authorList>
    </citation>
    <scope>NUCLEOTIDE SEQUENCE [LARGE SCALE GENOMIC DNA]</scope>
    <source>
        <strain evidence="1 2">ACAM 167</strain>
    </source>
</reference>
<organism evidence="1 2">
    <name type="scientific">Psychroserpens burtonensis</name>
    <dbReference type="NCBI Taxonomy" id="49278"/>
    <lineage>
        <taxon>Bacteria</taxon>
        <taxon>Pseudomonadati</taxon>
        <taxon>Bacteroidota</taxon>
        <taxon>Flavobacteriia</taxon>
        <taxon>Flavobacteriales</taxon>
        <taxon>Flavobacteriaceae</taxon>
        <taxon>Psychroserpens</taxon>
    </lineage>
</organism>
<proteinExistence type="predicted"/>
<keyword evidence="2" id="KW-1185">Reference proteome</keyword>
<dbReference type="OrthoDB" id="1144910at2"/>
<comment type="caution">
    <text evidence="1">The sequence shown here is derived from an EMBL/GenBank/DDBJ whole genome shotgun (WGS) entry which is preliminary data.</text>
</comment>
<evidence type="ECO:0000313" key="2">
    <source>
        <dbReference type="Proteomes" id="UP000321938"/>
    </source>
</evidence>
<dbReference type="STRING" id="1123037.GCA_000425305_01164"/>
<evidence type="ECO:0000313" key="1">
    <source>
        <dbReference type="EMBL" id="TXE16138.1"/>
    </source>
</evidence>
<dbReference type="Proteomes" id="UP000321938">
    <property type="component" value="Unassembled WGS sequence"/>
</dbReference>
<dbReference type="AlphaFoldDB" id="A0A5C7B3Z3"/>
<name>A0A5C7B3Z3_9FLAO</name>
<dbReference type="RefSeq" id="WP_028871179.1">
    <property type="nucleotide sequence ID" value="NZ_VOSB01000020.1"/>
</dbReference>
<protein>
    <submittedName>
        <fullName evidence="1">Uncharacterized protein</fullName>
    </submittedName>
</protein>
<sequence>MNSRWYISILIITLTFLGSIASTPQVATPNQEIVLQFSSENVSPQDTLNAITSLKQQLEFAGVNDIKVQTLQGGQLKITYFSNSDVEDIKTLLSKECALDLGYLSQGNNQSNTPSEEKSIKYNFDVYEIQQADNISDLEGKLALEPKTENDRIFNPNVLISAKEIDIDAKENIEKIAYKLSRTIAIAIDNHSYKIPEVRAGPVI</sequence>
<accession>A0A5C7B3Z3</accession>
<dbReference type="EMBL" id="VOSB01000020">
    <property type="protein sequence ID" value="TXE16138.1"/>
    <property type="molecule type" value="Genomic_DNA"/>
</dbReference>
<gene>
    <name evidence="1" type="ORF">ES692_13480</name>
</gene>